<accession>A0A6C0CQF5</accession>
<sequence>MSEEEKERYQLMAKDDRVRFEKEKQKIIEKSHEEVKKMNIYLVRSHSRVPCVGLDNGFTSYEVHGPAVSVVLFTDKEKQHIYQKWGVALDKIPKYKTITVNTYPYKYNHRAAKKWGVTVYGGSTNNSDTWWGVRENYEGKTGNFTEYVNYKGETWTENY</sequence>
<evidence type="ECO:0000313" key="1">
    <source>
        <dbReference type="EMBL" id="QHT06447.1"/>
    </source>
</evidence>
<dbReference type="EMBL" id="MN739468">
    <property type="protein sequence ID" value="QHT06447.1"/>
    <property type="molecule type" value="Genomic_DNA"/>
</dbReference>
<reference evidence="1" key="1">
    <citation type="journal article" date="2020" name="Nature">
        <title>Giant virus diversity and host interactions through global metagenomics.</title>
        <authorList>
            <person name="Schulz F."/>
            <person name="Roux S."/>
            <person name="Paez-Espino D."/>
            <person name="Jungbluth S."/>
            <person name="Walsh D.A."/>
            <person name="Denef V.J."/>
            <person name="McMahon K.D."/>
            <person name="Konstantinidis K.T."/>
            <person name="Eloe-Fadrosh E.A."/>
            <person name="Kyrpides N.C."/>
            <person name="Woyke T."/>
        </authorList>
    </citation>
    <scope>NUCLEOTIDE SEQUENCE</scope>
    <source>
        <strain evidence="1">GVMAG-M-3300021425-30</strain>
    </source>
</reference>
<name>A0A6C0CQF5_9ZZZZ</name>
<organism evidence="1">
    <name type="scientific">viral metagenome</name>
    <dbReference type="NCBI Taxonomy" id="1070528"/>
    <lineage>
        <taxon>unclassified sequences</taxon>
        <taxon>metagenomes</taxon>
        <taxon>organismal metagenomes</taxon>
    </lineage>
</organism>
<proteinExistence type="predicted"/>
<protein>
    <submittedName>
        <fullName evidence="1">Uncharacterized protein</fullName>
    </submittedName>
</protein>
<dbReference type="AlphaFoldDB" id="A0A6C0CQF5"/>